<sequence>MSSRDNRRSSSKHQAVHPDSTAPPTTQRLSKLHKSRSFPKLRAVLAGANCTQPPPMVPPPPAVPLRGAPSQQQRPPPKVQYIPAPQYIEQPIMSPPPSLHDPPARQVPHPPAHSERRVHAPPNAYLTGPHSKQGPGYFLGPPPPPAPERSNVYMRPLDPPPRPRHK</sequence>
<evidence type="ECO:0000256" key="1">
    <source>
        <dbReference type="SAM" id="MobiDB-lite"/>
    </source>
</evidence>
<dbReference type="EMBL" id="JAYKXP010000001">
    <property type="protein sequence ID" value="KAK7062858.1"/>
    <property type="molecule type" value="Genomic_DNA"/>
</dbReference>
<feature type="compositionally biased region" description="Pro residues" evidence="1">
    <location>
        <begin position="52"/>
        <end position="63"/>
    </location>
</feature>
<proteinExistence type="predicted"/>
<evidence type="ECO:0000313" key="2">
    <source>
        <dbReference type="EMBL" id="KAK7062858.1"/>
    </source>
</evidence>
<keyword evidence="3" id="KW-1185">Reference proteome</keyword>
<accession>A0AAW0EGY4</accession>
<feature type="compositionally biased region" description="Basic residues" evidence="1">
    <location>
        <begin position="30"/>
        <end position="39"/>
    </location>
</feature>
<feature type="region of interest" description="Disordered" evidence="1">
    <location>
        <begin position="1"/>
        <end position="166"/>
    </location>
</feature>
<organism evidence="2 3">
    <name type="scientific">Paramarasmius palmivorus</name>
    <dbReference type="NCBI Taxonomy" id="297713"/>
    <lineage>
        <taxon>Eukaryota</taxon>
        <taxon>Fungi</taxon>
        <taxon>Dikarya</taxon>
        <taxon>Basidiomycota</taxon>
        <taxon>Agaricomycotina</taxon>
        <taxon>Agaricomycetes</taxon>
        <taxon>Agaricomycetidae</taxon>
        <taxon>Agaricales</taxon>
        <taxon>Marasmiineae</taxon>
        <taxon>Marasmiaceae</taxon>
        <taxon>Paramarasmius</taxon>
    </lineage>
</organism>
<gene>
    <name evidence="2" type="ORF">VNI00_000354</name>
</gene>
<dbReference type="AlphaFoldDB" id="A0AAW0EGY4"/>
<evidence type="ECO:0000313" key="3">
    <source>
        <dbReference type="Proteomes" id="UP001383192"/>
    </source>
</evidence>
<comment type="caution">
    <text evidence="2">The sequence shown here is derived from an EMBL/GenBank/DDBJ whole genome shotgun (WGS) entry which is preliminary data.</text>
</comment>
<dbReference type="Proteomes" id="UP001383192">
    <property type="component" value="Unassembled WGS sequence"/>
</dbReference>
<name>A0AAW0EGY4_9AGAR</name>
<reference evidence="2 3" key="1">
    <citation type="submission" date="2024-01" db="EMBL/GenBank/DDBJ databases">
        <title>A draft genome for a cacao thread blight-causing isolate of Paramarasmius palmivorus.</title>
        <authorList>
            <person name="Baruah I.K."/>
            <person name="Bukari Y."/>
            <person name="Amoako-Attah I."/>
            <person name="Meinhardt L.W."/>
            <person name="Bailey B.A."/>
            <person name="Cohen S.P."/>
        </authorList>
    </citation>
    <scope>NUCLEOTIDE SEQUENCE [LARGE SCALE GENOMIC DNA]</scope>
    <source>
        <strain evidence="2 3">GH-12</strain>
    </source>
</reference>
<protein>
    <submittedName>
        <fullName evidence="2">Uncharacterized protein</fullName>
    </submittedName>
</protein>